<comment type="caution">
    <text evidence="2">The sequence shown here is derived from an EMBL/GenBank/DDBJ whole genome shotgun (WGS) entry which is preliminary data.</text>
</comment>
<evidence type="ECO:0000313" key="3">
    <source>
        <dbReference type="Proteomes" id="UP000729357"/>
    </source>
</evidence>
<sequence>MSLSSFATGVAPILYLADQESRLLCNFNNAKAWADSDDMSCNDDILKLDADSGNVLLLPHAGYEWVVGGHQVGARWEEKELGAERHLGGPLPVHGNDSSLRFWFAVNHDKNETLVILTMSVKTRSKSKARPRSFFLVVPTEDLRISSAMHDFQPISLDSVPEALFERPADAVSANTTRILHISFTLGHKRTCGVVMNSRPYTSKMRGTPLALLDGFKSLSEARQFDLYLKFSSYAQVGLQRFSRYMKQNVAFFTSHINLKNMYGSGWDGAFDLWEAQGWHNPQEASSRKRKACSPFPEEQIKAPPAYDHRPAPPVYADSQVPHTPNAKPTRSDPSLQSSVHNSSYVTTPGSVVCDSVAPGIPSTPYTPYTVIISDTTAEKSFSAPTTHSAFLTLYPAVDSSSLPQLFDREMGMWLLTAWNLIPNIHFTLINELLAVAAAVNKQDVSGYRAARVMCAKKLAICVADQIQQTESNNIDDDTRLKKLRTEILASEPDSCISWLFTLRSEGDLGFMELLGKLEVRKKVALSASDDDDAFRGVMVIRAAIVLQALCMEGTRLCRI</sequence>
<reference evidence="2" key="1">
    <citation type="journal article" date="2021" name="J Fungi (Basel)">
        <title>Virulence traits and population genomics of the black yeast Aureobasidium melanogenum.</title>
        <authorList>
            <person name="Cernosa A."/>
            <person name="Sun X."/>
            <person name="Gostincar C."/>
            <person name="Fang C."/>
            <person name="Gunde-Cimerman N."/>
            <person name="Song Z."/>
        </authorList>
    </citation>
    <scope>NUCLEOTIDE SEQUENCE</scope>
    <source>
        <strain evidence="2">EXF-9298</strain>
    </source>
</reference>
<evidence type="ECO:0000256" key="1">
    <source>
        <dbReference type="SAM" id="MobiDB-lite"/>
    </source>
</evidence>
<gene>
    <name evidence="2" type="ORF">KCU98_g11652</name>
</gene>
<dbReference type="EMBL" id="JAHFXS010001898">
    <property type="protein sequence ID" value="KAG9974970.1"/>
    <property type="molecule type" value="Genomic_DNA"/>
</dbReference>
<keyword evidence="3" id="KW-1185">Reference proteome</keyword>
<proteinExistence type="predicted"/>
<feature type="non-terminal residue" evidence="2">
    <location>
        <position position="560"/>
    </location>
</feature>
<name>A0A9P8FJ97_AURME</name>
<dbReference type="AlphaFoldDB" id="A0A9P8FJ97"/>
<dbReference type="Proteomes" id="UP000729357">
    <property type="component" value="Unassembled WGS sequence"/>
</dbReference>
<organism evidence="2 3">
    <name type="scientific">Aureobasidium melanogenum</name>
    <name type="common">Aureobasidium pullulans var. melanogenum</name>
    <dbReference type="NCBI Taxonomy" id="46634"/>
    <lineage>
        <taxon>Eukaryota</taxon>
        <taxon>Fungi</taxon>
        <taxon>Dikarya</taxon>
        <taxon>Ascomycota</taxon>
        <taxon>Pezizomycotina</taxon>
        <taxon>Dothideomycetes</taxon>
        <taxon>Dothideomycetidae</taxon>
        <taxon>Dothideales</taxon>
        <taxon>Saccotheciaceae</taxon>
        <taxon>Aureobasidium</taxon>
    </lineage>
</organism>
<evidence type="ECO:0000313" key="2">
    <source>
        <dbReference type="EMBL" id="KAG9974970.1"/>
    </source>
</evidence>
<feature type="region of interest" description="Disordered" evidence="1">
    <location>
        <begin position="282"/>
        <end position="342"/>
    </location>
</feature>
<feature type="compositionally biased region" description="Polar residues" evidence="1">
    <location>
        <begin position="321"/>
        <end position="342"/>
    </location>
</feature>
<reference evidence="2" key="2">
    <citation type="submission" date="2021-08" db="EMBL/GenBank/DDBJ databases">
        <authorList>
            <person name="Gostincar C."/>
            <person name="Sun X."/>
            <person name="Song Z."/>
            <person name="Gunde-Cimerman N."/>
        </authorList>
    </citation>
    <scope>NUCLEOTIDE SEQUENCE</scope>
    <source>
        <strain evidence="2">EXF-9298</strain>
    </source>
</reference>
<accession>A0A9P8FJ97</accession>
<protein>
    <submittedName>
        <fullName evidence="2">Uncharacterized protein</fullName>
    </submittedName>
</protein>